<dbReference type="GO" id="GO:0000228">
    <property type="term" value="C:nuclear chromosome"/>
    <property type="evidence" value="ECO:0007669"/>
    <property type="project" value="InterPro"/>
</dbReference>
<dbReference type="Pfam" id="PF04855">
    <property type="entry name" value="SNF5"/>
    <property type="match status" value="1"/>
</dbReference>
<dbReference type="Proteomes" id="UP000054248">
    <property type="component" value="Unassembled WGS sequence"/>
</dbReference>
<feature type="region of interest" description="Disordered" evidence="6">
    <location>
        <begin position="199"/>
        <end position="223"/>
    </location>
</feature>
<dbReference type="InterPro" id="IPR006939">
    <property type="entry name" value="SNF5"/>
</dbReference>
<reference evidence="8" key="2">
    <citation type="submission" date="2015-01" db="EMBL/GenBank/DDBJ databases">
        <title>Evolutionary Origins and Diversification of the Mycorrhizal Mutualists.</title>
        <authorList>
            <consortium name="DOE Joint Genome Institute"/>
            <consortium name="Mycorrhizal Genomics Consortium"/>
            <person name="Kohler A."/>
            <person name="Kuo A."/>
            <person name="Nagy L.G."/>
            <person name="Floudas D."/>
            <person name="Copeland A."/>
            <person name="Barry K.W."/>
            <person name="Cichocki N."/>
            <person name="Veneault-Fourrey C."/>
            <person name="LaButti K."/>
            <person name="Lindquist E.A."/>
            <person name="Lipzen A."/>
            <person name="Lundell T."/>
            <person name="Morin E."/>
            <person name="Murat C."/>
            <person name="Riley R."/>
            <person name="Ohm R."/>
            <person name="Sun H."/>
            <person name="Tunlid A."/>
            <person name="Henrissat B."/>
            <person name="Grigoriev I.V."/>
            <person name="Hibbett D.S."/>
            <person name="Martin F."/>
        </authorList>
    </citation>
    <scope>NUCLEOTIDE SEQUENCE [LARGE SCALE GENOMIC DNA]</scope>
    <source>
        <strain evidence="8">MUT 4182</strain>
    </source>
</reference>
<dbReference type="PANTHER" id="PTHR10019">
    <property type="entry name" value="SNF5"/>
    <property type="match status" value="1"/>
</dbReference>
<name>A0A0C3QWF3_9AGAM</name>
<feature type="non-terminal residue" evidence="7">
    <location>
        <position position="1"/>
    </location>
</feature>
<dbReference type="GO" id="GO:0006338">
    <property type="term" value="P:chromatin remodeling"/>
    <property type="evidence" value="ECO:0007669"/>
    <property type="project" value="InterPro"/>
</dbReference>
<sequence length="223" mass="25299">LVPVRLEIEYESYRFRDTLVWNVNDPVVTVERFAQLTVEDFQLPAPMASLIAKQIQEQLTEHKAVDLPDAMNIVVDREEILQGKLEEDGDDLDIVIGSRHLTDQFEWDIMETTNSPELFADSYASELGLGGEFKSAIAHDIREQVNMYQRALVAIGHNFDGGTIFDDDLRQAILPPVSIAGRTADQAANCMPILNNLSEGEMESNEKEREKELKRKKRQGRAR</sequence>
<reference evidence="7 8" key="1">
    <citation type="submission" date="2014-04" db="EMBL/GenBank/DDBJ databases">
        <authorList>
            <consortium name="DOE Joint Genome Institute"/>
            <person name="Kuo A."/>
            <person name="Girlanda M."/>
            <person name="Perotto S."/>
            <person name="Kohler A."/>
            <person name="Nagy L.G."/>
            <person name="Floudas D."/>
            <person name="Copeland A."/>
            <person name="Barry K.W."/>
            <person name="Cichocki N."/>
            <person name="Veneault-Fourrey C."/>
            <person name="LaButti K."/>
            <person name="Lindquist E.A."/>
            <person name="Lipzen A."/>
            <person name="Lundell T."/>
            <person name="Morin E."/>
            <person name="Murat C."/>
            <person name="Sun H."/>
            <person name="Tunlid A."/>
            <person name="Henrissat B."/>
            <person name="Grigoriev I.V."/>
            <person name="Hibbett D.S."/>
            <person name="Martin F."/>
            <person name="Nordberg H.P."/>
            <person name="Cantor M.N."/>
            <person name="Hua S.X."/>
        </authorList>
    </citation>
    <scope>NUCLEOTIDE SEQUENCE [LARGE SCALE GENOMIC DNA]</scope>
    <source>
        <strain evidence="7 8">MUT 4182</strain>
    </source>
</reference>
<evidence type="ECO:0000256" key="3">
    <source>
        <dbReference type="ARBA" id="ARBA00023015"/>
    </source>
</evidence>
<proteinExistence type="inferred from homology"/>
<feature type="non-terminal residue" evidence="7">
    <location>
        <position position="223"/>
    </location>
</feature>
<feature type="compositionally biased region" description="Basic and acidic residues" evidence="6">
    <location>
        <begin position="204"/>
        <end position="213"/>
    </location>
</feature>
<dbReference type="STRING" id="1051891.A0A0C3QWF3"/>
<comment type="similarity">
    <text evidence="2">Belongs to the SNF5 family.</text>
</comment>
<evidence type="ECO:0008006" key="9">
    <source>
        <dbReference type="Google" id="ProtNLM"/>
    </source>
</evidence>
<evidence type="ECO:0000256" key="5">
    <source>
        <dbReference type="ARBA" id="ARBA00023242"/>
    </source>
</evidence>
<dbReference type="HOGENOM" id="CLU_1258779_0_0_1"/>
<protein>
    <recommendedName>
        <fullName evidence="9">SNF5-domain-containing protein</fullName>
    </recommendedName>
</protein>
<organism evidence="7 8">
    <name type="scientific">Tulasnella calospora MUT 4182</name>
    <dbReference type="NCBI Taxonomy" id="1051891"/>
    <lineage>
        <taxon>Eukaryota</taxon>
        <taxon>Fungi</taxon>
        <taxon>Dikarya</taxon>
        <taxon>Basidiomycota</taxon>
        <taxon>Agaricomycotina</taxon>
        <taxon>Agaricomycetes</taxon>
        <taxon>Cantharellales</taxon>
        <taxon>Tulasnellaceae</taxon>
        <taxon>Tulasnella</taxon>
    </lineage>
</organism>
<keyword evidence="3" id="KW-0805">Transcription regulation</keyword>
<comment type="subcellular location">
    <subcellularLocation>
        <location evidence="1">Nucleus</location>
    </subcellularLocation>
</comment>
<dbReference type="AlphaFoldDB" id="A0A0C3QWF3"/>
<evidence type="ECO:0000256" key="6">
    <source>
        <dbReference type="SAM" id="MobiDB-lite"/>
    </source>
</evidence>
<evidence type="ECO:0000313" key="7">
    <source>
        <dbReference type="EMBL" id="KIO33189.1"/>
    </source>
</evidence>
<keyword evidence="5" id="KW-0539">Nucleus</keyword>
<evidence type="ECO:0000256" key="4">
    <source>
        <dbReference type="ARBA" id="ARBA00023163"/>
    </source>
</evidence>
<evidence type="ECO:0000256" key="1">
    <source>
        <dbReference type="ARBA" id="ARBA00004123"/>
    </source>
</evidence>
<keyword evidence="8" id="KW-1185">Reference proteome</keyword>
<gene>
    <name evidence="7" type="ORF">M407DRAFT_52328</name>
</gene>
<dbReference type="OrthoDB" id="3255420at2759"/>
<evidence type="ECO:0000256" key="2">
    <source>
        <dbReference type="ARBA" id="ARBA00010239"/>
    </source>
</evidence>
<accession>A0A0C3QWF3</accession>
<keyword evidence="4" id="KW-0804">Transcription</keyword>
<evidence type="ECO:0000313" key="8">
    <source>
        <dbReference type="Proteomes" id="UP000054248"/>
    </source>
</evidence>
<feature type="compositionally biased region" description="Basic residues" evidence="6">
    <location>
        <begin position="214"/>
        <end position="223"/>
    </location>
</feature>
<dbReference type="EMBL" id="KN822950">
    <property type="protein sequence ID" value="KIO33189.1"/>
    <property type="molecule type" value="Genomic_DNA"/>
</dbReference>